<dbReference type="EMBL" id="QJNS01000083">
    <property type="protein sequence ID" value="RYO88669.1"/>
    <property type="molecule type" value="Genomic_DNA"/>
</dbReference>
<dbReference type="Proteomes" id="UP000294003">
    <property type="component" value="Unassembled WGS sequence"/>
</dbReference>
<feature type="compositionally biased region" description="Basic residues" evidence="1">
    <location>
        <begin position="223"/>
        <end position="232"/>
    </location>
</feature>
<sequence>MSALTAESLRRLAELGTRSPLYGPGGASVSKSEYARSFAASIDLDEKGDWDVSSKASTEVVIIDRPAPTGPPIRRALTDVGGDDSDDERRIAGPARRASDCVAPTPGTLRKSSESIERKNDLLRARLDVARAELRLKQELRENLRSQRSDSSGNVLSPTKAASVCGGEESTRKRSGSLHYKPQKPMYLQHNQNRSGDIASPPPSGPPASYSAYNPNKSSSTKSKPKREKRQSRSPLLSLDGTPMRDPNGDESDDDRLSTHSSATFSPAPRHASPAPGKGIQSSSMNELSEHGMRRFSPAVAATRSSSPDLVELTTSGSLHGSSAPPSPIDPEAMFPSVSPALASPSSRRRPTRGRRLSRLYGSRSSSRTGTSSGPRAAWSPLTSPSASPAPPSTANEEKSSWSHRRSSSPGAGTYVESPASRQSFLDHTLDRVESRVSVEINKHLVRAGHRPLSNFEVKRVSKRPVEDIASWQTKSLPPPPATPSERLDKSVSTASGVYRGGQQEPTMQDQKKLVSPYRASFERAANDVAYRCPAKKASDELFGISHQLRSSAFFEPSWATAPSNNAATPSSPPPPPEPLRRGASPDLMIDTKFTESPTMMPVDAADSNFGNGEPPSKAKSLRRTRKDSLFLGSDVSMKLAQDCFFPGPQPIAPVAAPVPTNSNAAPTPLIACPQSQFQPQSCPYRPRVSKPERPVKSGSVGTDDESIFPDRPLDLSRLPPPDDEAPARDDRDVLPNQISRPSPSNAAIPQRRMLTRKAGNRSLR</sequence>
<feature type="compositionally biased region" description="Low complexity" evidence="1">
    <location>
        <begin position="675"/>
        <end position="684"/>
    </location>
</feature>
<gene>
    <name evidence="2" type="ORF">DL762_003595</name>
</gene>
<keyword evidence="3" id="KW-1185">Reference proteome</keyword>
<feature type="compositionally biased region" description="Polar residues" evidence="1">
    <location>
        <begin position="737"/>
        <end position="748"/>
    </location>
</feature>
<protein>
    <recommendedName>
        <fullName evidence="4">Shugoshin C-terminal domain-containing protein</fullName>
    </recommendedName>
</protein>
<feature type="compositionally biased region" description="Low complexity" evidence="1">
    <location>
        <begin position="359"/>
        <end position="387"/>
    </location>
</feature>
<reference evidence="2 3" key="1">
    <citation type="submission" date="2018-06" db="EMBL/GenBank/DDBJ databases">
        <title>Complete Genomes of Monosporascus.</title>
        <authorList>
            <person name="Robinson A.J."/>
            <person name="Natvig D.O."/>
        </authorList>
    </citation>
    <scope>NUCLEOTIDE SEQUENCE [LARGE SCALE GENOMIC DNA]</scope>
    <source>
        <strain evidence="2 3">CBS 609.92</strain>
    </source>
</reference>
<feature type="region of interest" description="Disordered" evidence="1">
    <location>
        <begin position="469"/>
        <end position="515"/>
    </location>
</feature>
<feature type="compositionally biased region" description="Basic and acidic residues" evidence="1">
    <location>
        <begin position="139"/>
        <end position="148"/>
    </location>
</feature>
<evidence type="ECO:0008006" key="4">
    <source>
        <dbReference type="Google" id="ProtNLM"/>
    </source>
</evidence>
<name>A0ABY0HA34_9PEZI</name>
<proteinExistence type="predicted"/>
<feature type="compositionally biased region" description="Low complexity" evidence="1">
    <location>
        <begin position="336"/>
        <end position="346"/>
    </location>
</feature>
<feature type="region of interest" description="Disordered" evidence="1">
    <location>
        <begin position="675"/>
        <end position="765"/>
    </location>
</feature>
<evidence type="ECO:0000313" key="3">
    <source>
        <dbReference type="Proteomes" id="UP000294003"/>
    </source>
</evidence>
<feature type="compositionally biased region" description="Polar residues" evidence="1">
    <location>
        <begin position="303"/>
        <end position="321"/>
    </location>
</feature>
<feature type="region of interest" description="Disordered" evidence="1">
    <location>
        <begin position="139"/>
        <end position="421"/>
    </location>
</feature>
<evidence type="ECO:0000313" key="2">
    <source>
        <dbReference type="EMBL" id="RYO88669.1"/>
    </source>
</evidence>
<evidence type="ECO:0000256" key="1">
    <source>
        <dbReference type="SAM" id="MobiDB-lite"/>
    </source>
</evidence>
<feature type="compositionally biased region" description="Low complexity" evidence="1">
    <location>
        <begin position="560"/>
        <end position="570"/>
    </location>
</feature>
<feature type="compositionally biased region" description="Basic residues" evidence="1">
    <location>
        <begin position="754"/>
        <end position="765"/>
    </location>
</feature>
<feature type="region of interest" description="Disordered" evidence="1">
    <location>
        <begin position="560"/>
        <end position="626"/>
    </location>
</feature>
<feature type="compositionally biased region" description="Basic and acidic residues" evidence="1">
    <location>
        <begin position="111"/>
        <end position="121"/>
    </location>
</feature>
<feature type="compositionally biased region" description="Basic residues" evidence="1">
    <location>
        <begin position="347"/>
        <end position="358"/>
    </location>
</feature>
<comment type="caution">
    <text evidence="2">The sequence shown here is derived from an EMBL/GenBank/DDBJ whole genome shotgun (WGS) entry which is preliminary data.</text>
</comment>
<feature type="region of interest" description="Disordered" evidence="1">
    <location>
        <begin position="65"/>
        <end position="121"/>
    </location>
</feature>
<organism evidence="2 3">
    <name type="scientific">Monosporascus cannonballus</name>
    <dbReference type="NCBI Taxonomy" id="155416"/>
    <lineage>
        <taxon>Eukaryota</taxon>
        <taxon>Fungi</taxon>
        <taxon>Dikarya</taxon>
        <taxon>Ascomycota</taxon>
        <taxon>Pezizomycotina</taxon>
        <taxon>Sordariomycetes</taxon>
        <taxon>Xylariomycetidae</taxon>
        <taxon>Xylariales</taxon>
        <taxon>Xylariales incertae sedis</taxon>
        <taxon>Monosporascus</taxon>
    </lineage>
</organism>
<feature type="compositionally biased region" description="Low complexity" evidence="1">
    <location>
        <begin position="207"/>
        <end position="222"/>
    </location>
</feature>
<accession>A0ABY0HA34</accession>